<name>A0A7X7R7Q2_9RHOO</name>
<organism evidence="1 2">
    <name type="scientific">Thauera phenolivorans</name>
    <dbReference type="NCBI Taxonomy" id="1792543"/>
    <lineage>
        <taxon>Bacteria</taxon>
        <taxon>Pseudomonadati</taxon>
        <taxon>Pseudomonadota</taxon>
        <taxon>Betaproteobacteria</taxon>
        <taxon>Rhodocyclales</taxon>
        <taxon>Zoogloeaceae</taxon>
        <taxon>Thauera</taxon>
    </lineage>
</organism>
<comment type="caution">
    <text evidence="1">The sequence shown here is derived from an EMBL/GenBank/DDBJ whole genome shotgun (WGS) entry which is preliminary data.</text>
</comment>
<sequence>MELKLGRVYRIELCSGELRCWRYLGSAGGEFAWWRDEETGLEFSEASLLYAWQVVGEA</sequence>
<gene>
    <name evidence="1" type="ORF">GX576_08335</name>
</gene>
<proteinExistence type="predicted"/>
<dbReference type="AlphaFoldDB" id="A0A7X7R7Q2"/>
<dbReference type="EMBL" id="JAAYYV010000218">
    <property type="protein sequence ID" value="NLF54385.1"/>
    <property type="molecule type" value="Genomic_DNA"/>
</dbReference>
<dbReference type="RefSeq" id="WP_198531214.1">
    <property type="nucleotide sequence ID" value="NZ_MBFM01000003.1"/>
</dbReference>
<dbReference type="Proteomes" id="UP000536534">
    <property type="component" value="Unassembled WGS sequence"/>
</dbReference>
<protein>
    <submittedName>
        <fullName evidence="1">Uncharacterized protein</fullName>
    </submittedName>
</protein>
<evidence type="ECO:0000313" key="1">
    <source>
        <dbReference type="EMBL" id="NLF54385.1"/>
    </source>
</evidence>
<reference evidence="1 2" key="1">
    <citation type="journal article" date="2020" name="Biotechnol. Biofuels">
        <title>New insights from the biogas microbiome by comprehensive genome-resolved metagenomics of nearly 1600 species originating from multiple anaerobic digesters.</title>
        <authorList>
            <person name="Campanaro S."/>
            <person name="Treu L."/>
            <person name="Rodriguez-R L.M."/>
            <person name="Kovalovszki A."/>
            <person name="Ziels R.M."/>
            <person name="Maus I."/>
            <person name="Zhu X."/>
            <person name="Kougias P.G."/>
            <person name="Basile A."/>
            <person name="Luo G."/>
            <person name="Schluter A."/>
            <person name="Konstantinidis K.T."/>
            <person name="Angelidaki I."/>
        </authorList>
    </citation>
    <scope>NUCLEOTIDE SEQUENCE [LARGE SCALE GENOMIC DNA]</scope>
    <source>
        <strain evidence="1">AS06rmzACSIP_256</strain>
    </source>
</reference>
<accession>A0A7X7R7Q2</accession>
<evidence type="ECO:0000313" key="2">
    <source>
        <dbReference type="Proteomes" id="UP000536534"/>
    </source>
</evidence>